<comment type="similarity">
    <text evidence="4">Belongs to the class I-like SAM-binding methyltransferase superfamily. RNA M5U methyltransferase family.</text>
</comment>
<dbReference type="EMBL" id="VYSG01000002">
    <property type="protein sequence ID" value="NEG70105.1"/>
    <property type="molecule type" value="Genomic_DNA"/>
</dbReference>
<evidence type="ECO:0000313" key="7">
    <source>
        <dbReference type="EMBL" id="NEG70105.1"/>
    </source>
</evidence>
<dbReference type="CDD" id="cd02440">
    <property type="entry name" value="AdoMet_MTases"/>
    <property type="match status" value="1"/>
</dbReference>
<proteinExistence type="inferred from homology"/>
<dbReference type="Pfam" id="PF01938">
    <property type="entry name" value="TRAM"/>
    <property type="match status" value="1"/>
</dbReference>
<protein>
    <submittedName>
        <fullName evidence="7">Class I SAM-dependent RNA methyltransferase</fullName>
    </submittedName>
</protein>
<evidence type="ECO:0000256" key="3">
    <source>
        <dbReference type="ARBA" id="ARBA00022691"/>
    </source>
</evidence>
<dbReference type="InterPro" id="IPR030390">
    <property type="entry name" value="MeTrfase_TrmA_AS"/>
</dbReference>
<feature type="domain" description="TRAM" evidence="6">
    <location>
        <begin position="1"/>
        <end position="57"/>
    </location>
</feature>
<dbReference type="PANTHER" id="PTHR11061:SF30">
    <property type="entry name" value="TRNA (URACIL(54)-C(5))-METHYLTRANSFERASE"/>
    <property type="match status" value="1"/>
</dbReference>
<dbReference type="PROSITE" id="PS01230">
    <property type="entry name" value="TRMA_1"/>
    <property type="match status" value="1"/>
</dbReference>
<dbReference type="GO" id="GO:0070475">
    <property type="term" value="P:rRNA base methylation"/>
    <property type="evidence" value="ECO:0007669"/>
    <property type="project" value="TreeGrafter"/>
</dbReference>
<dbReference type="PROSITE" id="PS51687">
    <property type="entry name" value="SAM_MT_RNA_M5U"/>
    <property type="match status" value="1"/>
</dbReference>
<dbReference type="Gene3D" id="2.40.50.140">
    <property type="entry name" value="Nucleic acid-binding proteins"/>
    <property type="match status" value="1"/>
</dbReference>
<feature type="binding site" evidence="4">
    <location>
        <position position="375"/>
    </location>
    <ligand>
        <name>S-adenosyl-L-methionine</name>
        <dbReference type="ChEBI" id="CHEBI:59789"/>
    </ligand>
</feature>
<dbReference type="PROSITE" id="PS50926">
    <property type="entry name" value="TRAM"/>
    <property type="match status" value="1"/>
</dbReference>
<organism evidence="7 8">
    <name type="scientific">Bifidobacterium choloepi</name>
    <dbReference type="NCBI Taxonomy" id="2614131"/>
    <lineage>
        <taxon>Bacteria</taxon>
        <taxon>Bacillati</taxon>
        <taxon>Actinomycetota</taxon>
        <taxon>Actinomycetes</taxon>
        <taxon>Bifidobacteriales</taxon>
        <taxon>Bifidobacteriaceae</taxon>
        <taxon>Bifidobacterium</taxon>
    </lineage>
</organism>
<dbReference type="PANTHER" id="PTHR11061">
    <property type="entry name" value="RNA M5U METHYLTRANSFERASE"/>
    <property type="match status" value="1"/>
</dbReference>
<evidence type="ECO:0000256" key="1">
    <source>
        <dbReference type="ARBA" id="ARBA00022603"/>
    </source>
</evidence>
<feature type="active site" evidence="5">
    <location>
        <position position="402"/>
    </location>
</feature>
<reference evidence="7 8" key="1">
    <citation type="submission" date="2019-09" db="EMBL/GenBank/DDBJ databases">
        <title>Phylogenetic characterization of a novel taxon of the genus Bifidobacterium: Bifidobacterium choloepi sp. nov.</title>
        <authorList>
            <person name="Modesto M."/>
            <person name="Satti M."/>
        </authorList>
    </citation>
    <scope>NUCLEOTIDE SEQUENCE [LARGE SCALE GENOMIC DNA]</scope>
    <source>
        <strain evidence="7 8">BRDM6</strain>
    </source>
</reference>
<dbReference type="Proteomes" id="UP000469292">
    <property type="component" value="Unassembled WGS sequence"/>
</dbReference>
<evidence type="ECO:0000259" key="6">
    <source>
        <dbReference type="PROSITE" id="PS50926"/>
    </source>
</evidence>
<sequence>METELTIERYADQGRCVGHIDGRVVFVRFALPGERVRVRLDEPANREDRFWTGEVVDVLEPSPDRLAEPAWPLAGPLAMGGGVGGADLVHVSLPGQLAWKSATITDQMKRLGHVDATLPAVPVERIAGDEALDGLHWRTRIEMIADDNGHPSMRRRGTHVRVPLDTMPLATKAVLAVATANGIWDTVHFEPGAQIRIAVPEPRDLDTSALDLANPDDVQRILAAVGDNYAILVDGQLFAGSDDLTEHVTVDGHDFAYGVAASGFWQIHRQAPQVLPAYVLSLVRGQLERIGRTDRPVIWDLYSGSGLFTLPLATLAGEHARVFTVEGAKAAVHHARHNAYDAGLDNVESFCGDVARTLAHHVPRPFAHPDVVVLDPPRAGAKARVCRQIADSGARAVVYIACDPTSLARDTATLTHDLDFRLADVRAFDIYPNTHHVETVALFVR</sequence>
<feature type="active site" description="Nucleophile" evidence="4">
    <location>
        <position position="402"/>
    </location>
</feature>
<gene>
    <name evidence="7" type="ORF">F6S87_05775</name>
</gene>
<feature type="binding site" evidence="4">
    <location>
        <position position="302"/>
    </location>
    <ligand>
        <name>S-adenosyl-L-methionine</name>
        <dbReference type="ChEBI" id="CHEBI:59789"/>
    </ligand>
</feature>
<dbReference type="InterPro" id="IPR002792">
    <property type="entry name" value="TRAM_dom"/>
</dbReference>
<dbReference type="SUPFAM" id="SSF50249">
    <property type="entry name" value="Nucleic acid-binding proteins"/>
    <property type="match status" value="1"/>
</dbReference>
<dbReference type="GO" id="GO:0070041">
    <property type="term" value="F:rRNA (uridine-C5-)-methyltransferase activity"/>
    <property type="evidence" value="ECO:0007669"/>
    <property type="project" value="TreeGrafter"/>
</dbReference>
<keyword evidence="1 4" id="KW-0489">Methyltransferase</keyword>
<evidence type="ECO:0000313" key="8">
    <source>
        <dbReference type="Proteomes" id="UP000469292"/>
    </source>
</evidence>
<dbReference type="RefSeq" id="WP_163227705.1">
    <property type="nucleotide sequence ID" value="NZ_VYSG01000002.1"/>
</dbReference>
<dbReference type="InterPro" id="IPR029063">
    <property type="entry name" value="SAM-dependent_MTases_sf"/>
</dbReference>
<dbReference type="Gene3D" id="3.40.50.150">
    <property type="entry name" value="Vaccinia Virus protein VP39"/>
    <property type="match status" value="1"/>
</dbReference>
<dbReference type="InterPro" id="IPR010280">
    <property type="entry name" value="U5_MeTrfase_fam"/>
</dbReference>
<dbReference type="SUPFAM" id="SSF53335">
    <property type="entry name" value="S-adenosyl-L-methionine-dependent methyltransferases"/>
    <property type="match status" value="1"/>
</dbReference>
<name>A0A6I5N1R9_9BIFI</name>
<feature type="binding site" evidence="4">
    <location>
        <position position="266"/>
    </location>
    <ligand>
        <name>S-adenosyl-L-methionine</name>
        <dbReference type="ChEBI" id="CHEBI:59789"/>
    </ligand>
</feature>
<comment type="caution">
    <text evidence="7">The sequence shown here is derived from an EMBL/GenBank/DDBJ whole genome shotgun (WGS) entry which is preliminary data.</text>
</comment>
<keyword evidence="8" id="KW-1185">Reference proteome</keyword>
<dbReference type="Pfam" id="PF05958">
    <property type="entry name" value="tRNA_U5-meth_tr"/>
    <property type="match status" value="1"/>
</dbReference>
<dbReference type="InterPro" id="IPR012340">
    <property type="entry name" value="NA-bd_OB-fold"/>
</dbReference>
<feature type="binding site" evidence="4">
    <location>
        <position position="326"/>
    </location>
    <ligand>
        <name>S-adenosyl-L-methionine</name>
        <dbReference type="ChEBI" id="CHEBI:59789"/>
    </ligand>
</feature>
<accession>A0A6I5N1R9</accession>
<keyword evidence="3 4" id="KW-0949">S-adenosyl-L-methionine</keyword>
<evidence type="ECO:0000256" key="4">
    <source>
        <dbReference type="PROSITE-ProRule" id="PRU01024"/>
    </source>
</evidence>
<evidence type="ECO:0000256" key="2">
    <source>
        <dbReference type="ARBA" id="ARBA00022679"/>
    </source>
</evidence>
<evidence type="ECO:0000256" key="5">
    <source>
        <dbReference type="PROSITE-ProRule" id="PRU10015"/>
    </source>
</evidence>
<dbReference type="AlphaFoldDB" id="A0A6I5N1R9"/>
<dbReference type="Gene3D" id="2.40.50.1070">
    <property type="match status" value="1"/>
</dbReference>
<keyword evidence="2 4" id="KW-0808">Transferase</keyword>